<evidence type="ECO:0000313" key="10">
    <source>
        <dbReference type="Proteomes" id="UP000051085"/>
    </source>
</evidence>
<dbReference type="PANTHER" id="PTHR33693">
    <property type="entry name" value="TYPE-5 URACIL-DNA GLYCOSYLASE"/>
    <property type="match status" value="1"/>
</dbReference>
<protein>
    <submittedName>
        <fullName evidence="9">Uracil-DNA glycosylase, family 4</fullName>
    </submittedName>
</protein>
<dbReference type="CDD" id="cd10030">
    <property type="entry name" value="UDG-F4_TTUDGA_SPO1dp_like"/>
    <property type="match status" value="1"/>
</dbReference>
<keyword evidence="2" id="KW-0479">Metal-binding</keyword>
<sequence length="221" mass="24988">MIIKYPTDLLAQVKAATAGRRLTGFTPGQGPRHPELMLIGEAPGRHEEQVNIPFSGASGQELMKLVESIGYSQQTVYIASVVRQRPYSIKQVRDKKTGELVEKRPNRTPTKSEVRAFAPLFDWELGYVDPQVLVPLGNTALQRLLGPQANIGRLHDHLLTVPVQEADPAGNGYRLSQRQYQIFPMYHPAAVLYARRLQPTVEADWQRLGRFIQKMHEQKNK</sequence>
<dbReference type="SMART" id="SM00986">
    <property type="entry name" value="UDG"/>
    <property type="match status" value="1"/>
</dbReference>
<dbReference type="PANTHER" id="PTHR33693:SF1">
    <property type="entry name" value="TYPE-4 URACIL-DNA GLYCOSYLASE"/>
    <property type="match status" value="1"/>
</dbReference>
<keyword evidence="1" id="KW-0004">4Fe-4S</keyword>
<feature type="domain" description="Uracil-DNA glycosylase-like" evidence="8">
    <location>
        <begin position="27"/>
        <end position="206"/>
    </location>
</feature>
<keyword evidence="6" id="KW-0411">Iron-sulfur</keyword>
<keyword evidence="7" id="KW-0234">DNA repair</keyword>
<gene>
    <name evidence="9" type="ORF">FD34_GL000697</name>
</gene>
<dbReference type="GO" id="GO:0046872">
    <property type="term" value="F:metal ion binding"/>
    <property type="evidence" value="ECO:0007669"/>
    <property type="project" value="UniProtKB-KW"/>
</dbReference>
<dbReference type="SMART" id="SM00987">
    <property type="entry name" value="UreE_C"/>
    <property type="match status" value="1"/>
</dbReference>
<comment type="caution">
    <text evidence="9">The sequence shown here is derived from an EMBL/GenBank/DDBJ whole genome shotgun (WGS) entry which is preliminary data.</text>
</comment>
<reference evidence="9 10" key="1">
    <citation type="journal article" date="2015" name="Genome Announc.">
        <title>Expanding the biotechnology potential of lactobacilli through comparative genomics of 213 strains and associated genera.</title>
        <authorList>
            <person name="Sun Z."/>
            <person name="Harris H.M."/>
            <person name="McCann A."/>
            <person name="Guo C."/>
            <person name="Argimon S."/>
            <person name="Zhang W."/>
            <person name="Yang X."/>
            <person name="Jeffery I.B."/>
            <person name="Cooney J.C."/>
            <person name="Kagawa T.F."/>
            <person name="Liu W."/>
            <person name="Song Y."/>
            <person name="Salvetti E."/>
            <person name="Wrobel A."/>
            <person name="Rasinkangas P."/>
            <person name="Parkhill J."/>
            <person name="Rea M.C."/>
            <person name="O'Sullivan O."/>
            <person name="Ritari J."/>
            <person name="Douillard F.P."/>
            <person name="Paul Ross R."/>
            <person name="Yang R."/>
            <person name="Briner A.E."/>
            <person name="Felis G.E."/>
            <person name="de Vos W.M."/>
            <person name="Barrangou R."/>
            <person name="Klaenhammer T.R."/>
            <person name="Caufield P.W."/>
            <person name="Cui Y."/>
            <person name="Zhang H."/>
            <person name="O'Toole P.W."/>
        </authorList>
    </citation>
    <scope>NUCLEOTIDE SEQUENCE [LARGE SCALE GENOMIC DNA]</scope>
    <source>
        <strain evidence="9 10">DSM 8475</strain>
    </source>
</reference>
<accession>A0A922PU16</accession>
<organism evidence="9 10">
    <name type="scientific">Limosilactobacillus pontis DSM 8475</name>
    <dbReference type="NCBI Taxonomy" id="1423794"/>
    <lineage>
        <taxon>Bacteria</taxon>
        <taxon>Bacillati</taxon>
        <taxon>Bacillota</taxon>
        <taxon>Bacilli</taxon>
        <taxon>Lactobacillales</taxon>
        <taxon>Lactobacillaceae</taxon>
        <taxon>Limosilactobacillus</taxon>
    </lineage>
</organism>
<evidence type="ECO:0000256" key="2">
    <source>
        <dbReference type="ARBA" id="ARBA00022723"/>
    </source>
</evidence>
<evidence type="ECO:0000259" key="8">
    <source>
        <dbReference type="SMART" id="SM00986"/>
    </source>
</evidence>
<dbReference type="EMBL" id="AZGO01000064">
    <property type="protein sequence ID" value="KRM35530.1"/>
    <property type="molecule type" value="Genomic_DNA"/>
</dbReference>
<evidence type="ECO:0000256" key="1">
    <source>
        <dbReference type="ARBA" id="ARBA00022485"/>
    </source>
</evidence>
<dbReference type="Gene3D" id="3.40.470.10">
    <property type="entry name" value="Uracil-DNA glycosylase-like domain"/>
    <property type="match status" value="1"/>
</dbReference>
<name>A0A922PU16_9LACO</name>
<dbReference type="GO" id="GO:0006281">
    <property type="term" value="P:DNA repair"/>
    <property type="evidence" value="ECO:0007669"/>
    <property type="project" value="UniProtKB-KW"/>
</dbReference>
<dbReference type="RefSeq" id="WP_083479925.1">
    <property type="nucleotide sequence ID" value="NZ_AZGO01000064.1"/>
</dbReference>
<evidence type="ECO:0000256" key="5">
    <source>
        <dbReference type="ARBA" id="ARBA00023004"/>
    </source>
</evidence>
<keyword evidence="4" id="KW-0378">Hydrolase</keyword>
<keyword evidence="5" id="KW-0408">Iron</keyword>
<evidence type="ECO:0000256" key="4">
    <source>
        <dbReference type="ARBA" id="ARBA00022801"/>
    </source>
</evidence>
<dbReference type="GeneID" id="87979346"/>
<dbReference type="SUPFAM" id="SSF52141">
    <property type="entry name" value="Uracil-DNA glycosylase-like"/>
    <property type="match status" value="1"/>
</dbReference>
<evidence type="ECO:0000313" key="9">
    <source>
        <dbReference type="EMBL" id="KRM35530.1"/>
    </source>
</evidence>
<dbReference type="Proteomes" id="UP000051085">
    <property type="component" value="Unassembled WGS sequence"/>
</dbReference>
<evidence type="ECO:0000256" key="6">
    <source>
        <dbReference type="ARBA" id="ARBA00023014"/>
    </source>
</evidence>
<dbReference type="InterPro" id="IPR051536">
    <property type="entry name" value="UDG_Type-4/5"/>
</dbReference>
<proteinExistence type="predicted"/>
<dbReference type="InterPro" id="IPR036895">
    <property type="entry name" value="Uracil-DNA_glycosylase-like_sf"/>
</dbReference>
<dbReference type="GO" id="GO:0097506">
    <property type="term" value="F:deaminated base DNA N-glycosylase activity"/>
    <property type="evidence" value="ECO:0007669"/>
    <property type="project" value="UniProtKB-ARBA"/>
</dbReference>
<dbReference type="InterPro" id="IPR005122">
    <property type="entry name" value="Uracil-DNA_glycosylase-like"/>
</dbReference>
<evidence type="ECO:0000256" key="7">
    <source>
        <dbReference type="ARBA" id="ARBA00023204"/>
    </source>
</evidence>
<evidence type="ECO:0000256" key="3">
    <source>
        <dbReference type="ARBA" id="ARBA00022763"/>
    </source>
</evidence>
<dbReference type="Pfam" id="PF03167">
    <property type="entry name" value="UDG"/>
    <property type="match status" value="1"/>
</dbReference>
<dbReference type="AlphaFoldDB" id="A0A922PU16"/>
<keyword evidence="3" id="KW-0227">DNA damage</keyword>
<dbReference type="GO" id="GO:0051539">
    <property type="term" value="F:4 iron, 4 sulfur cluster binding"/>
    <property type="evidence" value="ECO:0007669"/>
    <property type="project" value="UniProtKB-KW"/>
</dbReference>